<feature type="region of interest" description="Disordered" evidence="7">
    <location>
        <begin position="95"/>
        <end position="125"/>
    </location>
</feature>
<evidence type="ECO:0000313" key="9">
    <source>
        <dbReference type="EMBL" id="KAL1646077.1"/>
    </source>
</evidence>
<dbReference type="SUPFAM" id="SSF57701">
    <property type="entry name" value="Zn2/Cys6 DNA-binding domain"/>
    <property type="match status" value="1"/>
</dbReference>
<accession>A0ABR3TX35</accession>
<dbReference type="CDD" id="cd12148">
    <property type="entry name" value="fungal_TF_MHR"/>
    <property type="match status" value="1"/>
</dbReference>
<keyword evidence="1" id="KW-0479">Metal-binding</keyword>
<dbReference type="InterPro" id="IPR051430">
    <property type="entry name" value="Fungal_TF_Env_Response"/>
</dbReference>
<feature type="compositionally biased region" description="Polar residues" evidence="7">
    <location>
        <begin position="102"/>
        <end position="116"/>
    </location>
</feature>
<dbReference type="InterPro" id="IPR007219">
    <property type="entry name" value="XnlR_reg_dom"/>
</dbReference>
<keyword evidence="2" id="KW-0862">Zinc</keyword>
<keyword evidence="3" id="KW-0805">Transcription regulation</keyword>
<evidence type="ECO:0000256" key="5">
    <source>
        <dbReference type="ARBA" id="ARBA00023163"/>
    </source>
</evidence>
<dbReference type="InterPro" id="IPR036864">
    <property type="entry name" value="Zn2-C6_fun-type_DNA-bd_sf"/>
</dbReference>
<feature type="domain" description="Zn(2)-C6 fungal-type" evidence="8">
    <location>
        <begin position="26"/>
        <end position="58"/>
    </location>
</feature>
<keyword evidence="5" id="KW-0804">Transcription</keyword>
<dbReference type="Gene3D" id="4.10.240.10">
    <property type="entry name" value="Zn(2)-C6 fungal-type DNA-binding domain"/>
    <property type="match status" value="1"/>
</dbReference>
<keyword evidence="4" id="KW-0238">DNA-binding</keyword>
<evidence type="ECO:0000256" key="6">
    <source>
        <dbReference type="ARBA" id="ARBA00023242"/>
    </source>
</evidence>
<dbReference type="SMART" id="SM00066">
    <property type="entry name" value="GAL4"/>
    <property type="match status" value="1"/>
</dbReference>
<comment type="caution">
    <text evidence="9">The sequence shown here is derived from an EMBL/GenBank/DDBJ whole genome shotgun (WGS) entry which is preliminary data.</text>
</comment>
<organism evidence="9 10">
    <name type="scientific">Diplodia intermedia</name>
    <dbReference type="NCBI Taxonomy" id="856260"/>
    <lineage>
        <taxon>Eukaryota</taxon>
        <taxon>Fungi</taxon>
        <taxon>Dikarya</taxon>
        <taxon>Ascomycota</taxon>
        <taxon>Pezizomycotina</taxon>
        <taxon>Dothideomycetes</taxon>
        <taxon>Dothideomycetes incertae sedis</taxon>
        <taxon>Botryosphaeriales</taxon>
        <taxon>Botryosphaeriaceae</taxon>
        <taxon>Diplodia</taxon>
    </lineage>
</organism>
<dbReference type="InterPro" id="IPR001138">
    <property type="entry name" value="Zn2Cys6_DnaBD"/>
</dbReference>
<evidence type="ECO:0000256" key="7">
    <source>
        <dbReference type="SAM" id="MobiDB-lite"/>
    </source>
</evidence>
<evidence type="ECO:0000256" key="1">
    <source>
        <dbReference type="ARBA" id="ARBA00022723"/>
    </source>
</evidence>
<evidence type="ECO:0000313" key="10">
    <source>
        <dbReference type="Proteomes" id="UP001521184"/>
    </source>
</evidence>
<proteinExistence type="predicted"/>
<reference evidence="9 10" key="1">
    <citation type="journal article" date="2023" name="Plant Dis.">
        <title>First Report of Diplodia intermedia Causing Canker and Dieback Diseases on Apple Trees in Canada.</title>
        <authorList>
            <person name="Ellouze W."/>
            <person name="Ilyukhin E."/>
            <person name="Sulman M."/>
            <person name="Ali S."/>
        </authorList>
    </citation>
    <scope>NUCLEOTIDE SEQUENCE [LARGE SCALE GENOMIC DNA]</scope>
    <source>
        <strain evidence="9 10">M45-28</strain>
    </source>
</reference>
<name>A0ABR3TX35_9PEZI</name>
<dbReference type="Pfam" id="PF00172">
    <property type="entry name" value="Zn_clus"/>
    <property type="match status" value="1"/>
</dbReference>
<dbReference type="PANTHER" id="PTHR31944">
    <property type="entry name" value="HEME-RESPONSIVE ZINC FINGER TRANSCRIPTION FACTOR HAP1"/>
    <property type="match status" value="1"/>
</dbReference>
<dbReference type="PANTHER" id="PTHR31944:SF131">
    <property type="entry name" value="HEME-RESPONSIVE ZINC FINGER TRANSCRIPTION FACTOR HAP1"/>
    <property type="match status" value="1"/>
</dbReference>
<feature type="region of interest" description="Disordered" evidence="7">
    <location>
        <begin position="697"/>
        <end position="734"/>
    </location>
</feature>
<dbReference type="EMBL" id="JAKEKT020000017">
    <property type="protein sequence ID" value="KAL1646077.1"/>
    <property type="molecule type" value="Genomic_DNA"/>
</dbReference>
<dbReference type="Pfam" id="PF04082">
    <property type="entry name" value="Fungal_trans"/>
    <property type="match status" value="1"/>
</dbReference>
<evidence type="ECO:0000256" key="3">
    <source>
        <dbReference type="ARBA" id="ARBA00023015"/>
    </source>
</evidence>
<dbReference type="PROSITE" id="PS00463">
    <property type="entry name" value="ZN2_CY6_FUNGAL_1"/>
    <property type="match status" value="1"/>
</dbReference>
<evidence type="ECO:0000256" key="2">
    <source>
        <dbReference type="ARBA" id="ARBA00022833"/>
    </source>
</evidence>
<dbReference type="PROSITE" id="PS50048">
    <property type="entry name" value="ZN2_CY6_FUNGAL_2"/>
    <property type="match status" value="1"/>
</dbReference>
<sequence length="781" mass="86863">MDSISSAAFPPDRNPRPKKKRRPALSCVTCRDRKLKCDKERPRCGRCAQAGPDQQCIYLEAHPRASSQAFHQRSALGESQPSAYIHDANARSIRQFDELPRSTRSPFDATRSSLPENGTLRADTPSDLESRLARLEKILVQAVNQSDVPAIFPVHDDAPVTSAAQDAAAKDPAPFIPQLPPASRLDDQDVLVYPGSYRGYGLTHPAMLVCKLTEMPTFMAHIKAEHPERMIKLKRRIEAWRASNMDSRDIWNDACGFTSVIASLPPKESLDWLVFAYFDSFELEYPILDEQRFISAYEAAWDGPRFSPNPHLLMILLLIIATTVNIYTSQLAEPSSILESVKTSVRRYIHLSERWLLSRGTQLPDLDSVRLGCLLVLAKRYNGFARDQIWTTAGTLVRISMLAGLHAQAWRPGPEQELCKSLWTTVLELDLLTAVDSGMVPAIPISEYSRLANSADSRYAQNGGHMAAVSPHSEMARSLGLRVEICCMLNSNVPEITGQRTAEQERQLKQHLSSIVALPQEAAGSPTSSDRHAHWLELSRAKLRKYLLMIYLPFALPGPLQQQLPHYKKACAEVAIDILSEHRALLEKGNLSVCLKVDDVFQAALVVCNEINQPIQPGVPALSQLTGYVALIKPLLKSALKVLTQRLLYVGQWHTEYLLLCLAINLVMSKTWPHKVSEYSRHVVDLLDESVTFITTPKTPSVHSPAQSQTQGRQPSLATPIHSTPHVSHSVMTPLDATTTTDRDLFAGLDTVSDSFQDIIEFLGLANPLDPIDSHSNFGQF</sequence>
<feature type="region of interest" description="Disordered" evidence="7">
    <location>
        <begin position="1"/>
        <end position="25"/>
    </location>
</feature>
<dbReference type="Proteomes" id="UP001521184">
    <property type="component" value="Unassembled WGS sequence"/>
</dbReference>
<keyword evidence="6" id="KW-0539">Nucleus</keyword>
<dbReference type="CDD" id="cd00067">
    <property type="entry name" value="GAL4"/>
    <property type="match status" value="1"/>
</dbReference>
<evidence type="ECO:0000256" key="4">
    <source>
        <dbReference type="ARBA" id="ARBA00023125"/>
    </source>
</evidence>
<keyword evidence="10" id="KW-1185">Reference proteome</keyword>
<protein>
    <recommendedName>
        <fullName evidence="8">Zn(2)-C6 fungal-type domain-containing protein</fullName>
    </recommendedName>
</protein>
<evidence type="ECO:0000259" key="8">
    <source>
        <dbReference type="PROSITE" id="PS50048"/>
    </source>
</evidence>
<gene>
    <name evidence="9" type="ORF">SLS58_003497</name>
</gene>